<dbReference type="PANTHER" id="PTHR37478:SF2">
    <property type="entry name" value="UPF0251 PROTEIN TK0562"/>
    <property type="match status" value="1"/>
</dbReference>
<organism evidence="2">
    <name type="scientific">hydrothermal vent metagenome</name>
    <dbReference type="NCBI Taxonomy" id="652676"/>
    <lineage>
        <taxon>unclassified sequences</taxon>
        <taxon>metagenomes</taxon>
        <taxon>ecological metagenomes</taxon>
    </lineage>
</organism>
<reference evidence="2" key="1">
    <citation type="submission" date="2018-06" db="EMBL/GenBank/DDBJ databases">
        <authorList>
            <person name="Zhirakovskaya E."/>
        </authorList>
    </citation>
    <scope>NUCLEOTIDE SEQUENCE</scope>
</reference>
<dbReference type="HAMAP" id="MF_00674">
    <property type="entry name" value="UPF0251"/>
    <property type="match status" value="1"/>
</dbReference>
<dbReference type="Gene3D" id="1.10.10.10">
    <property type="entry name" value="Winged helix-like DNA-binding domain superfamily/Winged helix DNA-binding domain"/>
    <property type="match status" value="1"/>
</dbReference>
<protein>
    <submittedName>
        <fullName evidence="2">Uncharacterized protein</fullName>
    </submittedName>
</protein>
<evidence type="ECO:0000256" key="1">
    <source>
        <dbReference type="ARBA" id="ARBA00009350"/>
    </source>
</evidence>
<proteinExistence type="inferred from homology"/>
<dbReference type="PANTHER" id="PTHR37478">
    <property type="match status" value="1"/>
</dbReference>
<dbReference type="EMBL" id="UOEX01000412">
    <property type="protein sequence ID" value="VAW42027.1"/>
    <property type="molecule type" value="Genomic_DNA"/>
</dbReference>
<comment type="similarity">
    <text evidence="1">Belongs to the UPF0251 family.</text>
</comment>
<dbReference type="SUPFAM" id="SSF88659">
    <property type="entry name" value="Sigma3 and sigma4 domains of RNA polymerase sigma factors"/>
    <property type="match status" value="1"/>
</dbReference>
<dbReference type="AlphaFoldDB" id="A0A3B0VU72"/>
<dbReference type="Pfam" id="PF02001">
    <property type="entry name" value="DUF134"/>
    <property type="match status" value="1"/>
</dbReference>
<name>A0A3B0VU72_9ZZZZ</name>
<evidence type="ECO:0000313" key="2">
    <source>
        <dbReference type="EMBL" id="VAW42027.1"/>
    </source>
</evidence>
<dbReference type="InterPro" id="IPR036388">
    <property type="entry name" value="WH-like_DNA-bd_sf"/>
</dbReference>
<dbReference type="InterPro" id="IPR013324">
    <property type="entry name" value="RNA_pol_sigma_r3/r4-like"/>
</dbReference>
<accession>A0A3B0VU72</accession>
<dbReference type="InterPro" id="IPR002852">
    <property type="entry name" value="UPF0251"/>
</dbReference>
<sequence>MPRPKKQRHCECRMSGKAFKPTGVPMGRLTQIPMGRDELETLRLCDLEALTQEEAGYRMKISRGTVQRLLKSARAKSAKALSQGAAIIFTDP</sequence>
<gene>
    <name evidence="2" type="ORF">MNBD_DELTA03-257</name>
</gene>